<protein>
    <submittedName>
        <fullName evidence="1">Uncharacterized protein</fullName>
    </submittedName>
</protein>
<dbReference type="AlphaFoldDB" id="A0A0M3T2R7"/>
<gene>
    <name evidence="1" type="ORF">PU02_0391</name>
</gene>
<sequence length="79" mass="9282">MQKRKIGPCMIMQQLMSYVNAVPICKVVRFYAWIFATLKIDNFIRKNSSIKFGNLAVDCNDARRVMLRREVIHHHLISC</sequence>
<name>A0A0M3T2R7_9HYPH</name>
<evidence type="ECO:0000313" key="2">
    <source>
        <dbReference type="Proteomes" id="UP000057213"/>
    </source>
</evidence>
<dbReference type="STRING" id="1318743.PU02_0391"/>
<evidence type="ECO:0000313" key="1">
    <source>
        <dbReference type="EMBL" id="ALE03205.1"/>
    </source>
</evidence>
<dbReference type="EMBL" id="CP010401">
    <property type="protein sequence ID" value="ALE03205.1"/>
    <property type="molecule type" value="Genomic_DNA"/>
</dbReference>
<dbReference type="Proteomes" id="UP000057213">
    <property type="component" value="Chromosome"/>
</dbReference>
<keyword evidence="2" id="KW-1185">Reference proteome</keyword>
<dbReference type="KEGG" id="banc:PU02_0391"/>
<dbReference type="PATRIC" id="fig|1318743.3.peg.403"/>
<organism evidence="1 2">
    <name type="scientific">Bartonella ancashensis</name>
    <dbReference type="NCBI Taxonomy" id="1318743"/>
    <lineage>
        <taxon>Bacteria</taxon>
        <taxon>Pseudomonadati</taxon>
        <taxon>Pseudomonadota</taxon>
        <taxon>Alphaproteobacteria</taxon>
        <taxon>Hyphomicrobiales</taxon>
        <taxon>Bartonellaceae</taxon>
        <taxon>Bartonella</taxon>
    </lineage>
</organism>
<accession>A0A0M3T2R7</accession>
<reference evidence="1 2" key="1">
    <citation type="journal article" date="2015" name="Genome Announc.">
        <title>Complete Genome Sequence of Bartonella ancashensis Strain 20.00, Isolated from the Blood of a Patient with Verruga Peruana.</title>
        <authorList>
            <person name="Hang J."/>
            <person name="Mullins K.E."/>
            <person name="Clifford R.J."/>
            <person name="Onmus-Leone F."/>
            <person name="Yang Y."/>
            <person name="Jiang J."/>
            <person name="Leguia M."/>
            <person name="Kasper M.R."/>
            <person name="Maguina C."/>
            <person name="Lesho E.P."/>
            <person name="Jarman R.G."/>
            <person name="Richards A.L."/>
            <person name="Blazes D."/>
        </authorList>
    </citation>
    <scope>NUCLEOTIDE SEQUENCE [LARGE SCALE GENOMIC DNA]</scope>
    <source>
        <strain evidence="1 2">20.00</strain>
    </source>
</reference>
<proteinExistence type="predicted"/>